<reference evidence="3 4" key="1">
    <citation type="journal article" date="2014" name="Nat. Commun.">
        <title>Klebsormidium flaccidum genome reveals primary factors for plant terrestrial adaptation.</title>
        <authorList>
            <person name="Hori K."/>
            <person name="Maruyama F."/>
            <person name="Fujisawa T."/>
            <person name="Togashi T."/>
            <person name="Yamamoto N."/>
            <person name="Seo M."/>
            <person name="Sato S."/>
            <person name="Yamada T."/>
            <person name="Mori H."/>
            <person name="Tajima N."/>
            <person name="Moriyama T."/>
            <person name="Ikeuchi M."/>
            <person name="Watanabe M."/>
            <person name="Wada H."/>
            <person name="Kobayashi K."/>
            <person name="Saito M."/>
            <person name="Masuda T."/>
            <person name="Sasaki-Sekimoto Y."/>
            <person name="Mashiguchi K."/>
            <person name="Awai K."/>
            <person name="Shimojima M."/>
            <person name="Masuda S."/>
            <person name="Iwai M."/>
            <person name="Nobusawa T."/>
            <person name="Narise T."/>
            <person name="Kondo S."/>
            <person name="Saito H."/>
            <person name="Sato R."/>
            <person name="Murakawa M."/>
            <person name="Ihara Y."/>
            <person name="Oshima-Yamada Y."/>
            <person name="Ohtaka K."/>
            <person name="Satoh M."/>
            <person name="Sonobe K."/>
            <person name="Ishii M."/>
            <person name="Ohtani R."/>
            <person name="Kanamori-Sato M."/>
            <person name="Honoki R."/>
            <person name="Miyazaki D."/>
            <person name="Mochizuki H."/>
            <person name="Umetsu J."/>
            <person name="Higashi K."/>
            <person name="Shibata D."/>
            <person name="Kamiya Y."/>
            <person name="Sato N."/>
            <person name="Nakamura Y."/>
            <person name="Tabata S."/>
            <person name="Ida S."/>
            <person name="Kurokawa K."/>
            <person name="Ohta H."/>
        </authorList>
    </citation>
    <scope>NUCLEOTIDE SEQUENCE [LARGE SCALE GENOMIC DNA]</scope>
    <source>
        <strain evidence="3 4">NIES-2285</strain>
    </source>
</reference>
<gene>
    <name evidence="3" type="ORF">KFL_007120020</name>
</gene>
<dbReference type="EMBL" id="DF237661">
    <property type="protein sequence ID" value="GAQ90995.1"/>
    <property type="molecule type" value="Genomic_DNA"/>
</dbReference>
<keyword evidence="3" id="KW-0808">Transferase</keyword>
<evidence type="ECO:0000313" key="3">
    <source>
        <dbReference type="EMBL" id="GAQ90995.1"/>
    </source>
</evidence>
<feature type="region of interest" description="Disordered" evidence="1">
    <location>
        <begin position="350"/>
        <end position="380"/>
    </location>
</feature>
<dbReference type="OrthoDB" id="8905873at2759"/>
<dbReference type="InterPro" id="IPR000719">
    <property type="entry name" value="Prot_kinase_dom"/>
</dbReference>
<dbReference type="GO" id="GO:0005524">
    <property type="term" value="F:ATP binding"/>
    <property type="evidence" value="ECO:0007669"/>
    <property type="project" value="InterPro"/>
</dbReference>
<organism evidence="3 4">
    <name type="scientific">Klebsormidium nitens</name>
    <name type="common">Green alga</name>
    <name type="synonym">Ulothrix nitens</name>
    <dbReference type="NCBI Taxonomy" id="105231"/>
    <lineage>
        <taxon>Eukaryota</taxon>
        <taxon>Viridiplantae</taxon>
        <taxon>Streptophyta</taxon>
        <taxon>Klebsormidiophyceae</taxon>
        <taxon>Klebsormidiales</taxon>
        <taxon>Klebsormidiaceae</taxon>
        <taxon>Klebsormidium</taxon>
    </lineage>
</organism>
<dbReference type="Gene3D" id="1.10.510.10">
    <property type="entry name" value="Transferase(Phosphotransferase) domain 1"/>
    <property type="match status" value="1"/>
</dbReference>
<feature type="domain" description="Protein kinase" evidence="2">
    <location>
        <begin position="61"/>
        <end position="411"/>
    </location>
</feature>
<keyword evidence="4" id="KW-1185">Reference proteome</keyword>
<dbReference type="GO" id="GO:0004672">
    <property type="term" value="F:protein kinase activity"/>
    <property type="evidence" value="ECO:0007669"/>
    <property type="project" value="InterPro"/>
</dbReference>
<sequence length="461" mass="51000">MSLSPPAGGGPYSHWARGRGQRNTVTLPFLNASMPSTGKLAPSAFRPTGGGAKVLETLSLGWNLKYLSAGAHGLAYRATNVSEASHRQFFGSLSSYVVGSPQSAPQKVIIKVHRLDKFDDIAAARMECKMQAWLHSQETTFRGTQVRGSEVVPPVFYAGLLDGGRRMGMVFITVMGEAPGVVLREFLRRRSNELTGFEYALIERAILTLWLLGVVHADLHEENIFIDEKSEKVTIIDFGYALILPKAKATQVRAALNHGANTNTLWNDKKTGLRKYVNAIQGGRGYDWYNPEAKVARYFRTLVDDEDKTTLSANRAKAWGKGAGQKHQREPSKRQQELLRRLTVSRPGFATSTGGRHYVQNPKTGVWRLSPGAPRKGGRSKRQLMLDSLLTASGHSPRGRAYTKDTKGLWRLVKGPDGYAPRRKPYPFPKGVKSGIVLDRSGGKRYRYGHYDYTTRAGKAA</sequence>
<dbReference type="PROSITE" id="PS50011">
    <property type="entry name" value="PROTEIN_KINASE_DOM"/>
    <property type="match status" value="1"/>
</dbReference>
<evidence type="ECO:0000256" key="1">
    <source>
        <dbReference type="SAM" id="MobiDB-lite"/>
    </source>
</evidence>
<feature type="non-terminal residue" evidence="3">
    <location>
        <position position="461"/>
    </location>
</feature>
<name>A0A1Y1IJD0_KLENI</name>
<evidence type="ECO:0000313" key="4">
    <source>
        <dbReference type="Proteomes" id="UP000054558"/>
    </source>
</evidence>
<dbReference type="Proteomes" id="UP000054558">
    <property type="component" value="Unassembled WGS sequence"/>
</dbReference>
<accession>A0A1Y1IJD0</accession>
<evidence type="ECO:0000259" key="2">
    <source>
        <dbReference type="PROSITE" id="PS50011"/>
    </source>
</evidence>
<dbReference type="AlphaFoldDB" id="A0A1Y1IJD0"/>
<dbReference type="SUPFAM" id="SSF56112">
    <property type="entry name" value="Protein kinase-like (PK-like)"/>
    <property type="match status" value="1"/>
</dbReference>
<proteinExistence type="predicted"/>
<keyword evidence="3" id="KW-0418">Kinase</keyword>
<protein>
    <submittedName>
        <fullName evidence="3">Putative kinase family protein</fullName>
    </submittedName>
</protein>
<dbReference type="InterPro" id="IPR011009">
    <property type="entry name" value="Kinase-like_dom_sf"/>
</dbReference>